<dbReference type="GO" id="GO:0003677">
    <property type="term" value="F:DNA binding"/>
    <property type="evidence" value="ECO:0007669"/>
    <property type="project" value="InterPro"/>
</dbReference>
<dbReference type="Gene3D" id="2.10.260.10">
    <property type="match status" value="1"/>
</dbReference>
<dbReference type="InterPro" id="IPR007159">
    <property type="entry name" value="SpoVT-AbrB_dom"/>
</dbReference>
<dbReference type="InterPro" id="IPR037914">
    <property type="entry name" value="SpoVT-AbrB_sf"/>
</dbReference>
<feature type="domain" description="SpoVT-AbrB" evidence="1">
    <location>
        <begin position="10"/>
        <end position="53"/>
    </location>
</feature>
<dbReference type="AlphaFoldDB" id="A0A1T4V125"/>
<dbReference type="SMART" id="SM00966">
    <property type="entry name" value="SpoVT_AbrB"/>
    <property type="match status" value="1"/>
</dbReference>
<evidence type="ECO:0000313" key="2">
    <source>
        <dbReference type="EMBL" id="SKA58670.1"/>
    </source>
</evidence>
<protein>
    <submittedName>
        <fullName evidence="2">Looped-hinge helix DNA binding domain-containing protein, AbrB family</fullName>
    </submittedName>
</protein>
<organism evidence="2 3">
    <name type="scientific">Succinivibrio dextrinosolvens DSM 3072</name>
    <dbReference type="NCBI Taxonomy" id="1123324"/>
    <lineage>
        <taxon>Bacteria</taxon>
        <taxon>Pseudomonadati</taxon>
        <taxon>Pseudomonadota</taxon>
        <taxon>Gammaproteobacteria</taxon>
        <taxon>Aeromonadales</taxon>
        <taxon>Succinivibrionaceae</taxon>
        <taxon>Succinivibrio</taxon>
    </lineage>
</organism>
<evidence type="ECO:0000259" key="1">
    <source>
        <dbReference type="SMART" id="SM00966"/>
    </source>
</evidence>
<evidence type="ECO:0000313" key="3">
    <source>
        <dbReference type="Proteomes" id="UP000242432"/>
    </source>
</evidence>
<proteinExistence type="predicted"/>
<dbReference type="RefSeq" id="WP_078928080.1">
    <property type="nucleotide sequence ID" value="NZ_FUXX01000005.1"/>
</dbReference>
<reference evidence="3" key="1">
    <citation type="submission" date="2017-02" db="EMBL/GenBank/DDBJ databases">
        <authorList>
            <person name="Varghese N."/>
            <person name="Submissions S."/>
        </authorList>
    </citation>
    <scope>NUCLEOTIDE SEQUENCE [LARGE SCALE GENOMIC DNA]</scope>
    <source>
        <strain evidence="3">DSM 3072</strain>
    </source>
</reference>
<gene>
    <name evidence="2" type="ORF">SAMN02745213_00508</name>
</gene>
<dbReference type="EMBL" id="FUXX01000005">
    <property type="protein sequence ID" value="SKA58670.1"/>
    <property type="molecule type" value="Genomic_DNA"/>
</dbReference>
<dbReference type="NCBIfam" id="TIGR01439">
    <property type="entry name" value="lp_hng_hel_AbrB"/>
    <property type="match status" value="1"/>
</dbReference>
<dbReference type="Pfam" id="PF04014">
    <property type="entry name" value="MazE_antitoxin"/>
    <property type="match status" value="1"/>
</dbReference>
<accession>A0A1T4V125</accession>
<dbReference type="Proteomes" id="UP000242432">
    <property type="component" value="Unassembled WGS sequence"/>
</dbReference>
<sequence>MSESLFVNDARVMAKGQVTIPKKIRAILGIESGDRVSFVVSGNEVKIVNSAVYAMMQLQKQMKGAGKKAGLITEEDVAKWITESRAKDSNDKGNA</sequence>
<dbReference type="SUPFAM" id="SSF89447">
    <property type="entry name" value="AbrB/MazE/MraZ-like"/>
    <property type="match status" value="1"/>
</dbReference>
<keyword evidence="3" id="KW-1185">Reference proteome</keyword>
<name>A0A1T4V125_9GAMM</name>